<accession>A0A075MQL0</accession>
<dbReference type="OrthoDB" id="378128at2157"/>
<reference evidence="1 2" key="1">
    <citation type="journal article" date="2014" name="PLoS ONE">
        <title>Genome Sequence of Candidatus Nitrososphaera evergladensis from Group I.1b Enriched from Everglades Soil Reveals Novel Genomic Features of the Ammonia-Oxidizing Archaea.</title>
        <authorList>
            <person name="Zhalnina K.V."/>
            <person name="Dias R."/>
            <person name="Leonard M.T."/>
            <person name="Dorr de Quadros P."/>
            <person name="Camargo F.A."/>
            <person name="Drew J.C."/>
            <person name="Farmerie W.G."/>
            <person name="Daroub S.H."/>
            <person name="Triplett E.W."/>
        </authorList>
    </citation>
    <scope>NUCLEOTIDE SEQUENCE [LARGE SCALE GENOMIC DNA]</scope>
    <source>
        <strain evidence="1 2">SR1</strain>
    </source>
</reference>
<evidence type="ECO:0000313" key="1">
    <source>
        <dbReference type="EMBL" id="AIF83370.1"/>
    </source>
</evidence>
<dbReference type="EMBL" id="CP007174">
    <property type="protein sequence ID" value="AIF83370.1"/>
    <property type="molecule type" value="Genomic_DNA"/>
</dbReference>
<dbReference type="Proteomes" id="UP000028194">
    <property type="component" value="Chromosome"/>
</dbReference>
<sequence>MALDVSSSGEDMDMVLLTPDEINRFILNLKMRYGGSSDQQYQKKKSVKTMHA</sequence>
<dbReference type="STRING" id="1459636.NTE_01301"/>
<organism evidence="1 2">
    <name type="scientific">Candidatus Nitrososphaera evergladensis SR1</name>
    <dbReference type="NCBI Taxonomy" id="1459636"/>
    <lineage>
        <taxon>Archaea</taxon>
        <taxon>Nitrososphaerota</taxon>
        <taxon>Nitrososphaeria</taxon>
        <taxon>Nitrososphaerales</taxon>
        <taxon>Nitrososphaeraceae</taxon>
        <taxon>Nitrososphaera</taxon>
    </lineage>
</organism>
<dbReference type="AlphaFoldDB" id="A0A075MQL0"/>
<proteinExistence type="predicted"/>
<keyword evidence="2" id="KW-1185">Reference proteome</keyword>
<evidence type="ECO:0000313" key="2">
    <source>
        <dbReference type="Proteomes" id="UP000028194"/>
    </source>
</evidence>
<dbReference type="RefSeq" id="WP_158385159.1">
    <property type="nucleotide sequence ID" value="NZ_CP007174.1"/>
</dbReference>
<gene>
    <name evidence="1" type="ORF">NTE_01301</name>
</gene>
<dbReference type="GeneID" id="43502602"/>
<name>A0A075MQL0_9ARCH</name>
<dbReference type="KEGG" id="nev:NTE_01301"/>
<dbReference type="HOGENOM" id="CLU_3148106_0_0_2"/>
<protein>
    <submittedName>
        <fullName evidence="1">Uncharacterized protein</fullName>
    </submittedName>
</protein>